<dbReference type="PROSITE" id="PS50262">
    <property type="entry name" value="G_PROTEIN_RECEP_F1_2"/>
    <property type="match status" value="1"/>
</dbReference>
<dbReference type="InterPro" id="IPR017452">
    <property type="entry name" value="GPCR_Rhodpsn_7TM"/>
</dbReference>
<evidence type="ECO:0000256" key="2">
    <source>
        <dbReference type="ARBA" id="ARBA00022692"/>
    </source>
</evidence>
<dbReference type="OrthoDB" id="5979915at2759"/>
<keyword evidence="4" id="KW-0472">Membrane</keyword>
<accession>A0A7D9JBS9</accession>
<sequence>RFLYLPPTPTYSETAAKIFCLLVWSGQNAFHMGYISIFTCVLLTIERWIAVVKPKTYRSLKPKHAVVAVIFVWFWGIAVNSTPFFRIKYDPDKNLCRWTPLPFATRVIPWISLTVQSIIPYTTMIVLYTHIYFRMKSLPQISSNRDPQLKKVTVVALSACSALIIGWLPGRITFMLSKYGYVHPNSILHTSFVMTTFCNSCVNPVLYGMCSSKFRAEYKIVFNKLSKLCGTSATSSASYAVPDSSVNSNEPSGISQQSAL</sequence>
<keyword evidence="6" id="KW-1185">Reference proteome</keyword>
<dbReference type="Proteomes" id="UP001152795">
    <property type="component" value="Unassembled WGS sequence"/>
</dbReference>
<evidence type="ECO:0000256" key="1">
    <source>
        <dbReference type="ARBA" id="ARBA00004370"/>
    </source>
</evidence>
<organism evidence="5 6">
    <name type="scientific">Paramuricea clavata</name>
    <name type="common">Red gorgonian</name>
    <name type="synonym">Violescent sea-whip</name>
    <dbReference type="NCBI Taxonomy" id="317549"/>
    <lineage>
        <taxon>Eukaryota</taxon>
        <taxon>Metazoa</taxon>
        <taxon>Cnidaria</taxon>
        <taxon>Anthozoa</taxon>
        <taxon>Octocorallia</taxon>
        <taxon>Malacalcyonacea</taxon>
        <taxon>Plexauridae</taxon>
        <taxon>Paramuricea</taxon>
    </lineage>
</organism>
<name>A0A7D9JBS9_PARCT</name>
<dbReference type="GO" id="GO:0004930">
    <property type="term" value="F:G protein-coupled receptor activity"/>
    <property type="evidence" value="ECO:0007669"/>
    <property type="project" value="InterPro"/>
</dbReference>
<protein>
    <submittedName>
        <fullName evidence="5">Melatonin receptor type 1A-like</fullName>
    </submittedName>
</protein>
<reference evidence="5" key="1">
    <citation type="submission" date="2020-04" db="EMBL/GenBank/DDBJ databases">
        <authorList>
            <person name="Alioto T."/>
            <person name="Alioto T."/>
            <person name="Gomez Garrido J."/>
        </authorList>
    </citation>
    <scope>NUCLEOTIDE SEQUENCE</scope>
    <source>
        <strain evidence="5">A484AB</strain>
    </source>
</reference>
<feature type="non-terminal residue" evidence="5">
    <location>
        <position position="1"/>
    </location>
</feature>
<gene>
    <name evidence="5" type="ORF">PACLA_8A057121</name>
</gene>
<dbReference type="SUPFAM" id="SSF81321">
    <property type="entry name" value="Family A G protein-coupled receptor-like"/>
    <property type="match status" value="1"/>
</dbReference>
<dbReference type="Gene3D" id="1.20.1070.10">
    <property type="entry name" value="Rhodopsin 7-helix transmembrane proteins"/>
    <property type="match status" value="1"/>
</dbReference>
<evidence type="ECO:0000313" key="6">
    <source>
        <dbReference type="Proteomes" id="UP001152795"/>
    </source>
</evidence>
<comment type="caution">
    <text evidence="5">The sequence shown here is derived from an EMBL/GenBank/DDBJ whole genome shotgun (WGS) entry which is preliminary data.</text>
</comment>
<dbReference type="InterPro" id="IPR000276">
    <property type="entry name" value="GPCR_Rhodpsn"/>
</dbReference>
<dbReference type="EMBL" id="CACRXK020014265">
    <property type="protein sequence ID" value="CAB4026552.1"/>
    <property type="molecule type" value="Genomic_DNA"/>
</dbReference>
<dbReference type="Pfam" id="PF00001">
    <property type="entry name" value="7tm_1"/>
    <property type="match status" value="1"/>
</dbReference>
<proteinExistence type="predicted"/>
<dbReference type="PRINTS" id="PR00237">
    <property type="entry name" value="GPCRRHODOPSN"/>
</dbReference>
<dbReference type="PANTHER" id="PTHR45698:SF1">
    <property type="entry name" value="TRACE AMINE-ASSOCIATED RECEPTOR 13C-LIKE"/>
    <property type="match status" value="1"/>
</dbReference>
<dbReference type="GO" id="GO:0016020">
    <property type="term" value="C:membrane"/>
    <property type="evidence" value="ECO:0007669"/>
    <property type="project" value="UniProtKB-SubCell"/>
</dbReference>
<evidence type="ECO:0000256" key="4">
    <source>
        <dbReference type="ARBA" id="ARBA00023136"/>
    </source>
</evidence>
<evidence type="ECO:0000313" key="5">
    <source>
        <dbReference type="EMBL" id="CAB4026552.1"/>
    </source>
</evidence>
<dbReference type="PANTHER" id="PTHR45698">
    <property type="entry name" value="TRACE AMINE-ASSOCIATED RECEPTOR 19N-RELATED"/>
    <property type="match status" value="1"/>
</dbReference>
<evidence type="ECO:0000256" key="3">
    <source>
        <dbReference type="ARBA" id="ARBA00022989"/>
    </source>
</evidence>
<keyword evidence="2" id="KW-0812">Transmembrane</keyword>
<dbReference type="AlphaFoldDB" id="A0A7D9JBS9"/>
<dbReference type="CDD" id="cd00637">
    <property type="entry name" value="7tm_classA_rhodopsin-like"/>
    <property type="match status" value="1"/>
</dbReference>
<keyword evidence="5" id="KW-0675">Receptor</keyword>
<keyword evidence="3" id="KW-1133">Transmembrane helix</keyword>
<comment type="subcellular location">
    <subcellularLocation>
        <location evidence="1">Membrane</location>
    </subcellularLocation>
</comment>